<evidence type="ECO:0000256" key="1">
    <source>
        <dbReference type="ARBA" id="ARBA00022729"/>
    </source>
</evidence>
<name>Q2CJY0_OCEGH</name>
<organism evidence="4 5">
    <name type="scientific">Oceanicola granulosus (strain ATCC BAA-861 / DSM 15982 / KCTC 12143 / HTCC2516)</name>
    <dbReference type="NCBI Taxonomy" id="314256"/>
    <lineage>
        <taxon>Bacteria</taxon>
        <taxon>Pseudomonadati</taxon>
        <taxon>Pseudomonadota</taxon>
        <taxon>Alphaproteobacteria</taxon>
        <taxon>Rhodobacterales</taxon>
        <taxon>Roseobacteraceae</taxon>
        <taxon>Oceanicola</taxon>
    </lineage>
</organism>
<keyword evidence="2" id="KW-0472">Membrane</keyword>
<dbReference type="InterPro" id="IPR006665">
    <property type="entry name" value="OmpA-like"/>
</dbReference>
<dbReference type="Pfam" id="PF12849">
    <property type="entry name" value="PBP_like_2"/>
    <property type="match status" value="1"/>
</dbReference>
<dbReference type="Gene3D" id="3.40.190.10">
    <property type="entry name" value="Periplasmic binding protein-like II"/>
    <property type="match status" value="2"/>
</dbReference>
<dbReference type="eggNOG" id="COG0226">
    <property type="taxonomic scope" value="Bacteria"/>
</dbReference>
<evidence type="ECO:0000313" key="4">
    <source>
        <dbReference type="EMBL" id="EAR53009.1"/>
    </source>
</evidence>
<dbReference type="InterPro" id="IPR050811">
    <property type="entry name" value="Phosphate_ABC_transporter"/>
</dbReference>
<proteinExistence type="predicted"/>
<evidence type="ECO:0000259" key="3">
    <source>
        <dbReference type="PROSITE" id="PS51123"/>
    </source>
</evidence>
<accession>Q2CJY0</accession>
<dbReference type="Pfam" id="PF00691">
    <property type="entry name" value="OmpA"/>
    <property type="match status" value="1"/>
</dbReference>
<protein>
    <submittedName>
        <fullName evidence="4">OmpA domain protein</fullName>
    </submittedName>
</protein>
<keyword evidence="1" id="KW-0732">Signal</keyword>
<dbReference type="AlphaFoldDB" id="Q2CJY0"/>
<dbReference type="RefSeq" id="WP_007255743.1">
    <property type="nucleotide sequence ID" value="NZ_CH724107.1"/>
</dbReference>
<dbReference type="PROSITE" id="PS51123">
    <property type="entry name" value="OMPA_2"/>
    <property type="match status" value="1"/>
</dbReference>
<dbReference type="SUPFAM" id="SSF53850">
    <property type="entry name" value="Periplasmic binding protein-like II"/>
    <property type="match status" value="1"/>
</dbReference>
<dbReference type="Gene3D" id="3.30.1330.60">
    <property type="entry name" value="OmpA-like domain"/>
    <property type="match status" value="1"/>
</dbReference>
<dbReference type="SUPFAM" id="SSF103088">
    <property type="entry name" value="OmpA-like"/>
    <property type="match status" value="1"/>
</dbReference>
<dbReference type="InterPro" id="IPR036737">
    <property type="entry name" value="OmpA-like_sf"/>
</dbReference>
<evidence type="ECO:0000313" key="5">
    <source>
        <dbReference type="Proteomes" id="UP000003635"/>
    </source>
</evidence>
<feature type="domain" description="OmpA-like" evidence="3">
    <location>
        <begin position="362"/>
        <end position="485"/>
    </location>
</feature>
<keyword evidence="5" id="KW-1185">Reference proteome</keyword>
<reference evidence="4 5" key="1">
    <citation type="journal article" date="2010" name="J. Bacteriol.">
        <title>Genome sequences of Oceanicola granulosus HTCC2516(T) and Oceanicola batsensis HTCC2597(TDelta).</title>
        <authorList>
            <person name="Thrash J.C."/>
            <person name="Cho J.C."/>
            <person name="Vergin K.L."/>
            <person name="Giovannoni S.J."/>
        </authorList>
    </citation>
    <scope>NUCLEOTIDE SEQUENCE [LARGE SCALE GENOMIC DNA]</scope>
    <source>
        <strain evidence="5">ATCC BAA-861 / DSM 15982 / KCTC 12143 / HTCC2516</strain>
    </source>
</reference>
<dbReference type="PANTHER" id="PTHR30570:SF1">
    <property type="entry name" value="PHOSPHATE-BINDING PROTEIN PSTS"/>
    <property type="match status" value="1"/>
</dbReference>
<dbReference type="GO" id="GO:0016020">
    <property type="term" value="C:membrane"/>
    <property type="evidence" value="ECO:0007669"/>
    <property type="project" value="UniProtKB-UniRule"/>
</dbReference>
<gene>
    <name evidence="4" type="ORF">OG2516_11116</name>
</gene>
<dbReference type="STRING" id="314256.OG2516_11116"/>
<comment type="caution">
    <text evidence="4">The sequence shown here is derived from an EMBL/GenBank/DDBJ whole genome shotgun (WGS) entry which is preliminary data.</text>
</comment>
<evidence type="ECO:0000256" key="2">
    <source>
        <dbReference type="PROSITE-ProRule" id="PRU00473"/>
    </source>
</evidence>
<dbReference type="CDD" id="cd07185">
    <property type="entry name" value="OmpA_C-like"/>
    <property type="match status" value="1"/>
</dbReference>
<dbReference type="InterPro" id="IPR024370">
    <property type="entry name" value="PBP_domain"/>
</dbReference>
<sequence>MTLEGRYLGYDGRYLRMETEAGEVTLDYEAATCTGAACPDPESFVPEVRLSGARRMGEVLLPALIAGFAAENDLIAERIEIDDSQFAYLLGTGEASVLRFRFRLSTSDEGFADLLANEADIALSVREVLPIERERGREVGLGDLGATGRSQIVAIDALVPIVSAAREAREAILLTDLARAFGGEIDDWAALGEAEAMPLVLHLTDDWTGLAQGFVERVLTATDRTLAATVVRHPDPASVAEAVAVDAQALGIVPYLSYGNAHPLGLAGACGLVSLPELTTLKTEDYPLAMPLFLYFPMRRLPPLAADFLGWMRTGPAQFIVRRAGFVDLGVERIPVRDQGQRFARAILDAGRETRLSELQRMTRLLAPRVRLSTTFRFGRGATELDPQSRTNLFQLAADIRDGAHDGQTLLLLGFTDGIGPASANRRLGAERADEVLATLLAALGGALPEGVEVRTEGFGEALPMGCDDTEWGRQINRRVELWVD</sequence>
<dbReference type="Proteomes" id="UP000003635">
    <property type="component" value="Unassembled WGS sequence"/>
</dbReference>
<dbReference type="HOGENOM" id="CLU_026228_8_0_5"/>
<dbReference type="eggNOG" id="COG2885">
    <property type="taxonomic scope" value="Bacteria"/>
</dbReference>
<dbReference type="EMBL" id="AAOT01000001">
    <property type="protein sequence ID" value="EAR53009.1"/>
    <property type="molecule type" value="Genomic_DNA"/>
</dbReference>
<dbReference type="PANTHER" id="PTHR30570">
    <property type="entry name" value="PERIPLASMIC PHOSPHATE BINDING COMPONENT OF PHOSPHATE ABC TRANSPORTER"/>
    <property type="match status" value="1"/>
</dbReference>